<keyword evidence="1" id="KW-0378">Hydrolase</keyword>
<gene>
    <name evidence="3" type="ORF">EJ03DRAFT_329537</name>
</gene>
<dbReference type="AlphaFoldDB" id="A0A6G1L3I6"/>
<keyword evidence="4" id="KW-1185">Reference proteome</keyword>
<evidence type="ECO:0000313" key="3">
    <source>
        <dbReference type="EMBL" id="KAF2766988.1"/>
    </source>
</evidence>
<dbReference type="PANTHER" id="PTHR48081:SF8">
    <property type="entry name" value="ALPHA_BETA HYDROLASE FOLD-3 DOMAIN-CONTAINING PROTEIN-RELATED"/>
    <property type="match status" value="1"/>
</dbReference>
<dbReference type="Proteomes" id="UP000799436">
    <property type="component" value="Unassembled WGS sequence"/>
</dbReference>
<dbReference type="GO" id="GO:0016787">
    <property type="term" value="F:hydrolase activity"/>
    <property type="evidence" value="ECO:0007669"/>
    <property type="project" value="UniProtKB-KW"/>
</dbReference>
<dbReference type="PANTHER" id="PTHR48081">
    <property type="entry name" value="AB HYDROLASE SUPERFAMILY PROTEIN C4A8.06C"/>
    <property type="match status" value="1"/>
</dbReference>
<proteinExistence type="predicted"/>
<accession>A0A6G1L3I6</accession>
<evidence type="ECO:0000256" key="1">
    <source>
        <dbReference type="ARBA" id="ARBA00022801"/>
    </source>
</evidence>
<protein>
    <recommendedName>
        <fullName evidence="2">Alpha/beta hydrolase fold-3 domain-containing protein</fullName>
    </recommendedName>
</protein>
<feature type="domain" description="Alpha/beta hydrolase fold-3" evidence="2">
    <location>
        <begin position="80"/>
        <end position="296"/>
    </location>
</feature>
<dbReference type="Pfam" id="PF07859">
    <property type="entry name" value="Abhydrolase_3"/>
    <property type="match status" value="1"/>
</dbReference>
<dbReference type="InterPro" id="IPR013094">
    <property type="entry name" value="AB_hydrolase_3"/>
</dbReference>
<name>A0A6G1L3I6_9PEZI</name>
<dbReference type="SUPFAM" id="SSF53474">
    <property type="entry name" value="alpha/beta-Hydrolases"/>
    <property type="match status" value="1"/>
</dbReference>
<dbReference type="InterPro" id="IPR029058">
    <property type="entry name" value="AB_hydrolase_fold"/>
</dbReference>
<organism evidence="3 4">
    <name type="scientific">Teratosphaeria nubilosa</name>
    <dbReference type="NCBI Taxonomy" id="161662"/>
    <lineage>
        <taxon>Eukaryota</taxon>
        <taxon>Fungi</taxon>
        <taxon>Dikarya</taxon>
        <taxon>Ascomycota</taxon>
        <taxon>Pezizomycotina</taxon>
        <taxon>Dothideomycetes</taxon>
        <taxon>Dothideomycetidae</taxon>
        <taxon>Mycosphaerellales</taxon>
        <taxon>Teratosphaeriaceae</taxon>
        <taxon>Teratosphaeria</taxon>
    </lineage>
</organism>
<dbReference type="InterPro" id="IPR050300">
    <property type="entry name" value="GDXG_lipolytic_enzyme"/>
</dbReference>
<dbReference type="EMBL" id="ML995862">
    <property type="protein sequence ID" value="KAF2766988.1"/>
    <property type="molecule type" value="Genomic_DNA"/>
</dbReference>
<dbReference type="Gene3D" id="3.40.50.1820">
    <property type="entry name" value="alpha/beta hydrolase"/>
    <property type="match status" value="1"/>
</dbReference>
<dbReference type="OrthoDB" id="408631at2759"/>
<evidence type="ECO:0000313" key="4">
    <source>
        <dbReference type="Proteomes" id="UP000799436"/>
    </source>
</evidence>
<reference evidence="3" key="1">
    <citation type="journal article" date="2020" name="Stud. Mycol.">
        <title>101 Dothideomycetes genomes: a test case for predicting lifestyles and emergence of pathogens.</title>
        <authorList>
            <person name="Haridas S."/>
            <person name="Albert R."/>
            <person name="Binder M."/>
            <person name="Bloem J."/>
            <person name="Labutti K."/>
            <person name="Salamov A."/>
            <person name="Andreopoulos B."/>
            <person name="Baker S."/>
            <person name="Barry K."/>
            <person name="Bills G."/>
            <person name="Bluhm B."/>
            <person name="Cannon C."/>
            <person name="Castanera R."/>
            <person name="Culley D."/>
            <person name="Daum C."/>
            <person name="Ezra D."/>
            <person name="Gonzalez J."/>
            <person name="Henrissat B."/>
            <person name="Kuo A."/>
            <person name="Liang C."/>
            <person name="Lipzen A."/>
            <person name="Lutzoni F."/>
            <person name="Magnuson J."/>
            <person name="Mondo S."/>
            <person name="Nolan M."/>
            <person name="Ohm R."/>
            <person name="Pangilinan J."/>
            <person name="Park H.-J."/>
            <person name="Ramirez L."/>
            <person name="Alfaro M."/>
            <person name="Sun H."/>
            <person name="Tritt A."/>
            <person name="Yoshinaga Y."/>
            <person name="Zwiers L.-H."/>
            <person name="Turgeon B."/>
            <person name="Goodwin S."/>
            <person name="Spatafora J."/>
            <person name="Crous P."/>
            <person name="Grigoriev I."/>
        </authorList>
    </citation>
    <scope>NUCLEOTIDE SEQUENCE</scope>
    <source>
        <strain evidence="3">CBS 116005</strain>
    </source>
</reference>
<evidence type="ECO:0000259" key="2">
    <source>
        <dbReference type="Pfam" id="PF07859"/>
    </source>
</evidence>
<sequence length="324" mass="35940">MWRWFNNHPAGRTDALVAFPVEELIKWHAAIKRAMNAQLGSTMPGVKETDHRITVRDGTKITIRSYRPETPPSGGSPLAVIFHGGGWCIGGLENEELLCRLICSKLGVTALNVEYRLAPAHKFPTCVHDAFDATKWAADHASSLGADPSKGFIVGGTSAGGNLTCVIAHLWRDEKMQPPLTGAHLMIPALVSPGHVPEKYKNDYNSWEQNKDAPILTHTACALFLDTYIDPQDRASPLFSPLLFPTRHAGLPPSYFQICGKDPLRDEALIFERVLREDEGIATKVDVYPGMPHGFWSVAPELEASRKFVDDSVKGWEWLLRQRI</sequence>